<dbReference type="InterPro" id="IPR044926">
    <property type="entry name" value="RGS_subdomain_2"/>
</dbReference>
<keyword evidence="2 10" id="KW-0723">Serine/threonine-protein kinase</keyword>
<dbReference type="AlphaFoldDB" id="A0A0D2WW32"/>
<evidence type="ECO:0000256" key="4">
    <source>
        <dbReference type="ARBA" id="ARBA00022679"/>
    </source>
</evidence>
<evidence type="ECO:0000259" key="13">
    <source>
        <dbReference type="PROSITE" id="PS50132"/>
    </source>
</evidence>
<dbReference type="PROSITE" id="PS50011">
    <property type="entry name" value="PROTEIN_KINASE_DOM"/>
    <property type="match status" value="1"/>
</dbReference>
<evidence type="ECO:0000256" key="2">
    <source>
        <dbReference type="ARBA" id="ARBA00022527"/>
    </source>
</evidence>
<dbReference type="PANTHER" id="PTHR24355">
    <property type="entry name" value="G PROTEIN-COUPLED RECEPTOR KINASE/RIBOSOMAL PROTEIN S6 KINASE"/>
    <property type="match status" value="1"/>
</dbReference>
<dbReference type="GO" id="GO:0007165">
    <property type="term" value="P:signal transduction"/>
    <property type="evidence" value="ECO:0007669"/>
    <property type="project" value="InterPro"/>
</dbReference>
<evidence type="ECO:0000313" key="15">
    <source>
        <dbReference type="Proteomes" id="UP000008743"/>
    </source>
</evidence>
<dbReference type="PANTHER" id="PTHR24355:SF28">
    <property type="entry name" value="G PROTEIN-COUPLED RECEPTOR KINASE 2"/>
    <property type="match status" value="1"/>
</dbReference>
<dbReference type="FunFam" id="1.10.510.10:FF:000074">
    <property type="entry name" value="G protein-coupled receptor kinase"/>
    <property type="match status" value="1"/>
</dbReference>
<dbReference type="GO" id="GO:0004703">
    <property type="term" value="F:G protein-coupled receptor kinase activity"/>
    <property type="evidence" value="ECO:0007669"/>
    <property type="project" value="InterPro"/>
</dbReference>
<dbReference type="EC" id="2.7.11.-" evidence="10"/>
<dbReference type="InterPro" id="IPR000719">
    <property type="entry name" value="Prot_kinase_dom"/>
</dbReference>
<evidence type="ECO:0000256" key="7">
    <source>
        <dbReference type="ARBA" id="ARBA00022840"/>
    </source>
</evidence>
<evidence type="ECO:0000256" key="3">
    <source>
        <dbReference type="ARBA" id="ARBA00022553"/>
    </source>
</evidence>
<dbReference type="PRINTS" id="PR00717">
    <property type="entry name" value="GPCRKINASE"/>
</dbReference>
<keyword evidence="6 10" id="KW-0418">Kinase</keyword>
<feature type="domain" description="RGS" evidence="13">
    <location>
        <begin position="52"/>
        <end position="169"/>
    </location>
</feature>
<dbReference type="PROSITE" id="PS00107">
    <property type="entry name" value="PROTEIN_KINASE_ATP"/>
    <property type="match status" value="1"/>
</dbReference>
<evidence type="ECO:0000256" key="11">
    <source>
        <dbReference type="SAM" id="MobiDB-lite"/>
    </source>
</evidence>
<dbReference type="Pfam" id="PF00069">
    <property type="entry name" value="Pkinase"/>
    <property type="match status" value="1"/>
</dbReference>
<evidence type="ECO:0000256" key="10">
    <source>
        <dbReference type="RuleBase" id="RU000308"/>
    </source>
</evidence>
<keyword evidence="7 9" id="KW-0067">ATP-binding</keyword>
<proteinExistence type="inferred from homology"/>
<dbReference type="Gene3D" id="3.30.200.20">
    <property type="entry name" value="Phosphorylase Kinase, domain 1"/>
    <property type="match status" value="1"/>
</dbReference>
<keyword evidence="15" id="KW-1185">Reference proteome</keyword>
<dbReference type="InterPro" id="IPR008271">
    <property type="entry name" value="Ser/Thr_kinase_AS"/>
</dbReference>
<reference evidence="15" key="1">
    <citation type="submission" date="2011-02" db="EMBL/GenBank/DDBJ databases">
        <title>The Genome Sequence of Capsaspora owczarzaki ATCC 30864.</title>
        <authorList>
            <person name="Russ C."/>
            <person name="Cuomo C."/>
            <person name="Burger G."/>
            <person name="Gray M.W."/>
            <person name="Holland P.W.H."/>
            <person name="King N."/>
            <person name="Lang F.B.F."/>
            <person name="Roger A.J."/>
            <person name="Ruiz-Trillo I."/>
            <person name="Young S.K."/>
            <person name="Zeng Q."/>
            <person name="Gargeya S."/>
            <person name="Alvarado L."/>
            <person name="Berlin A."/>
            <person name="Chapman S.B."/>
            <person name="Chen Z."/>
            <person name="Freedman E."/>
            <person name="Gellesch M."/>
            <person name="Goldberg J."/>
            <person name="Griggs A."/>
            <person name="Gujja S."/>
            <person name="Heilman E."/>
            <person name="Heiman D."/>
            <person name="Howarth C."/>
            <person name="Mehta T."/>
            <person name="Neiman D."/>
            <person name="Pearson M."/>
            <person name="Roberts A."/>
            <person name="Saif S."/>
            <person name="Shea T."/>
            <person name="Shenoy N."/>
            <person name="Sisk P."/>
            <person name="Stolte C."/>
            <person name="Sykes S."/>
            <person name="White J."/>
            <person name="Yandava C."/>
            <person name="Haas B."/>
            <person name="Nusbaum C."/>
            <person name="Birren B."/>
        </authorList>
    </citation>
    <scope>NUCLEOTIDE SEQUENCE</scope>
    <source>
        <strain evidence="15">ATCC 30864</strain>
    </source>
</reference>
<feature type="region of interest" description="Disordered" evidence="11">
    <location>
        <begin position="556"/>
        <end position="589"/>
    </location>
</feature>
<keyword evidence="4 10" id="KW-0808">Transferase</keyword>
<dbReference type="SUPFAM" id="SSF48097">
    <property type="entry name" value="Regulator of G-protein signaling, RGS"/>
    <property type="match status" value="1"/>
</dbReference>
<dbReference type="GO" id="GO:0005524">
    <property type="term" value="F:ATP binding"/>
    <property type="evidence" value="ECO:0007669"/>
    <property type="project" value="UniProtKB-UniRule"/>
</dbReference>
<dbReference type="GO" id="GO:0009966">
    <property type="term" value="P:regulation of signal transduction"/>
    <property type="evidence" value="ECO:0007669"/>
    <property type="project" value="TreeGrafter"/>
</dbReference>
<feature type="compositionally biased region" description="Low complexity" evidence="11">
    <location>
        <begin position="560"/>
        <end position="589"/>
    </location>
</feature>
<accession>A0A0D2WW32</accession>
<feature type="binding site" evidence="9">
    <location>
        <position position="222"/>
    </location>
    <ligand>
        <name>ATP</name>
        <dbReference type="ChEBI" id="CHEBI:30616"/>
    </ligand>
</feature>
<feature type="active site" description="Proton acceptor" evidence="8">
    <location>
        <position position="307"/>
    </location>
</feature>
<dbReference type="eggNOG" id="KOG0986">
    <property type="taxonomic scope" value="Eukaryota"/>
</dbReference>
<organism evidence="14 15">
    <name type="scientific">Capsaspora owczarzaki (strain ATCC 30864)</name>
    <dbReference type="NCBI Taxonomy" id="595528"/>
    <lineage>
        <taxon>Eukaryota</taxon>
        <taxon>Filasterea</taxon>
        <taxon>Capsaspora</taxon>
    </lineage>
</organism>
<dbReference type="InterPro" id="IPR017441">
    <property type="entry name" value="Protein_kinase_ATP_BS"/>
</dbReference>
<dbReference type="GO" id="GO:0005737">
    <property type="term" value="C:cytoplasm"/>
    <property type="evidence" value="ECO:0007669"/>
    <property type="project" value="TreeGrafter"/>
</dbReference>
<evidence type="ECO:0000256" key="1">
    <source>
        <dbReference type="ARBA" id="ARBA00009793"/>
    </source>
</evidence>
<dbReference type="RefSeq" id="XP_004344529.2">
    <property type="nucleotide sequence ID" value="XM_004344479.2"/>
</dbReference>
<evidence type="ECO:0000313" key="14">
    <source>
        <dbReference type="EMBL" id="KJE96608.1"/>
    </source>
</evidence>
<evidence type="ECO:0000256" key="6">
    <source>
        <dbReference type="ARBA" id="ARBA00022777"/>
    </source>
</evidence>
<keyword evidence="5 9" id="KW-0547">Nucleotide-binding</keyword>
<dbReference type="EMBL" id="KE346371">
    <property type="protein sequence ID" value="KJE96608.1"/>
    <property type="molecule type" value="Genomic_DNA"/>
</dbReference>
<evidence type="ECO:0000259" key="12">
    <source>
        <dbReference type="PROSITE" id="PS50011"/>
    </source>
</evidence>
<dbReference type="SMR" id="A0A0D2WW32"/>
<dbReference type="InterPro" id="IPR011009">
    <property type="entry name" value="Kinase-like_dom_sf"/>
</dbReference>
<dbReference type="Proteomes" id="UP000008743">
    <property type="component" value="Unassembled WGS sequence"/>
</dbReference>
<comment type="similarity">
    <text evidence="1 10">Belongs to the protein kinase superfamily. AGC Ser/Thr protein kinase family. GPRK subfamily.</text>
</comment>
<dbReference type="Gene3D" id="1.10.510.10">
    <property type="entry name" value="Transferase(Phosphotransferase) domain 1"/>
    <property type="match status" value="1"/>
</dbReference>
<dbReference type="SUPFAM" id="SSF56112">
    <property type="entry name" value="Protein kinase-like (PK-like)"/>
    <property type="match status" value="1"/>
</dbReference>
<protein>
    <recommendedName>
        <fullName evidence="10">G protein-coupled receptor kinase</fullName>
        <ecNumber evidence="10">2.7.11.-</ecNumber>
    </recommendedName>
</protein>
<dbReference type="InterPro" id="IPR000239">
    <property type="entry name" value="GPCR_kinase"/>
</dbReference>
<gene>
    <name evidence="14" type="ORF">CAOG_006908</name>
</gene>
<keyword evidence="3" id="KW-0597">Phosphoprotein</keyword>
<evidence type="ECO:0000256" key="8">
    <source>
        <dbReference type="PIRSR" id="PIRSR600239-51"/>
    </source>
</evidence>
<dbReference type="InterPro" id="IPR036305">
    <property type="entry name" value="RGS_sf"/>
</dbReference>
<feature type="domain" description="Protein kinase" evidence="12">
    <location>
        <begin position="184"/>
        <end position="445"/>
    </location>
</feature>
<dbReference type="STRING" id="595528.A0A0D2WW32"/>
<dbReference type="Pfam" id="PF00615">
    <property type="entry name" value="RGS"/>
    <property type="match status" value="1"/>
</dbReference>
<dbReference type="SMART" id="SM00315">
    <property type="entry name" value="RGS"/>
    <property type="match status" value="1"/>
</dbReference>
<dbReference type="PROSITE" id="PS50132">
    <property type="entry name" value="RGS"/>
    <property type="match status" value="1"/>
</dbReference>
<evidence type="ECO:0000256" key="5">
    <source>
        <dbReference type="ARBA" id="ARBA00022741"/>
    </source>
</evidence>
<dbReference type="PhylomeDB" id="A0A0D2WW32"/>
<dbReference type="Gene3D" id="1.10.167.10">
    <property type="entry name" value="Regulator of G-protein Signalling 4, domain 2"/>
    <property type="match status" value="1"/>
</dbReference>
<sequence>MMDLENIVANTQLIKAMEGKGKSKKWKEMLRFPHIRQCAELERELNAAGELTLDAVCKSEIGKRLFLTHFCGSSPAYKPYSTFLADVESFRLAPQTEQRAKAKSVYDSLSKSSQLPVVPQAVIGEIGQKLGESTVSSQVFEPAELLVRQHLAGKPFDEFRASHWYSRLLQWKWLSRRPVDRDSFRFYRVLGKGGFGEVHACQKRDTGKMYAVKCLDKKRIKKKKGEQLAWNERDLLAKVNSRFIVGLKYAFVTKEQLCMVLDLMNGGDLQFHLSFCTVFEEERARFYAAEMILGLQHLHQNNLLYRDMKPENMLLNEEGHVCLSDLGLAVELKPPKLVVKGRVGTPGYMAPEVINGEKYGVSADWWGLGCVLYDMICGHSPFRARKEKLRVDKLQQRVLEAVIEYDSHFTPESKDLCMRLLERDYTKRLGCMGGDAEELKRHPFFASIDWVRLEAGLIPSPCKPSAHQVNAKDVLDIDRFDSIKDVKLTEDDTENYSKFPMVASSCWEAEIVETVFEEHNRISEPLPSDLRQDVTVEQYIAEPLGFFSKLKMKFGRSRNPSLDSDSSSPDLAQSSSSQGASTSAARSAA</sequence>
<name>A0A0D2WW32_CAPO3</name>
<dbReference type="InParanoid" id="A0A0D2WW32"/>
<dbReference type="InterPro" id="IPR016137">
    <property type="entry name" value="RGS"/>
</dbReference>
<dbReference type="SMART" id="SM00220">
    <property type="entry name" value="S_TKc"/>
    <property type="match status" value="1"/>
</dbReference>
<dbReference type="OrthoDB" id="354826at2759"/>
<dbReference type="PROSITE" id="PS00108">
    <property type="entry name" value="PROTEIN_KINASE_ST"/>
    <property type="match status" value="1"/>
</dbReference>
<evidence type="ECO:0000256" key="9">
    <source>
        <dbReference type="PROSITE-ProRule" id="PRU10141"/>
    </source>
</evidence>